<evidence type="ECO:0000313" key="2">
    <source>
        <dbReference type="Proteomes" id="UP000666369"/>
    </source>
</evidence>
<proteinExistence type="predicted"/>
<accession>A0ABX0FTQ7</accession>
<comment type="caution">
    <text evidence="1">The sequence shown here is derived from an EMBL/GenBank/DDBJ whole genome shotgun (WGS) entry which is preliminary data.</text>
</comment>
<name>A0ABX0FTQ7_9BURK</name>
<gene>
    <name evidence="1" type="ORF">GW587_26410</name>
</gene>
<dbReference type="RefSeq" id="WP_166107898.1">
    <property type="nucleotide sequence ID" value="NZ_JAADJT010000014.1"/>
</dbReference>
<reference evidence="1 2" key="1">
    <citation type="submission" date="2020-01" db="EMBL/GenBank/DDBJ databases">
        <authorList>
            <person name="Lee S.D."/>
        </authorList>
    </citation>
    <scope>NUCLEOTIDE SEQUENCE [LARGE SCALE GENOMIC DNA]</scope>
    <source>
        <strain evidence="1 2">SAP-35</strain>
    </source>
</reference>
<sequence length="172" mass="19161">MELQPWPEAHDCAACVSLQFGSLSMRLPSALIGQVFVSATAIAQLHIIPAGADIKTSLFFHVLPSAQITEKYQSLVRLPLDPQLFFDRLGAPALNPDPWSKIRTVEQLDTALRYTKTSKGPLHVYWIRGRQTNSHYLYFVIDGSPLVYAAFGELTPEFFNAILAHLVITPEP</sequence>
<keyword evidence="2" id="KW-1185">Reference proteome</keyword>
<organism evidence="1 2">
    <name type="scientific">Duganella aceris</name>
    <dbReference type="NCBI Taxonomy" id="2703883"/>
    <lineage>
        <taxon>Bacteria</taxon>
        <taxon>Pseudomonadati</taxon>
        <taxon>Pseudomonadota</taxon>
        <taxon>Betaproteobacteria</taxon>
        <taxon>Burkholderiales</taxon>
        <taxon>Oxalobacteraceae</taxon>
        <taxon>Telluria group</taxon>
        <taxon>Duganella</taxon>
    </lineage>
</organism>
<evidence type="ECO:0000313" key="1">
    <source>
        <dbReference type="EMBL" id="NGZ87780.1"/>
    </source>
</evidence>
<protein>
    <submittedName>
        <fullName evidence="1">Uncharacterized protein</fullName>
    </submittedName>
</protein>
<dbReference type="EMBL" id="JAADJT010000014">
    <property type="protein sequence ID" value="NGZ87780.1"/>
    <property type="molecule type" value="Genomic_DNA"/>
</dbReference>
<reference evidence="2" key="2">
    <citation type="submission" date="2023-07" db="EMBL/GenBank/DDBJ databases">
        <title>Duganella aceri sp. nov., isolated from tree sap.</title>
        <authorList>
            <person name="Kim I.S."/>
        </authorList>
    </citation>
    <scope>NUCLEOTIDE SEQUENCE [LARGE SCALE GENOMIC DNA]</scope>
    <source>
        <strain evidence="2">SAP-35</strain>
    </source>
</reference>
<dbReference type="Proteomes" id="UP000666369">
    <property type="component" value="Unassembled WGS sequence"/>
</dbReference>